<evidence type="ECO:0000313" key="8">
    <source>
        <dbReference type="EMBL" id="KAJ5071529.1"/>
    </source>
</evidence>
<dbReference type="Pfam" id="PF06454">
    <property type="entry name" value="THH1_TOM1-3_dom"/>
    <property type="match status" value="1"/>
</dbReference>
<comment type="caution">
    <text evidence="8">The sequence shown here is derived from an EMBL/GenBank/DDBJ whole genome shotgun (WGS) entry which is preliminary data.</text>
</comment>
<keyword evidence="4 6" id="KW-1133">Transmembrane helix</keyword>
<evidence type="ECO:0000259" key="7">
    <source>
        <dbReference type="Pfam" id="PF06454"/>
    </source>
</evidence>
<accession>A0A9Q0R8Y8</accession>
<evidence type="ECO:0000256" key="3">
    <source>
        <dbReference type="ARBA" id="ARBA00022692"/>
    </source>
</evidence>
<evidence type="ECO:0000256" key="2">
    <source>
        <dbReference type="ARBA" id="ARBA00006779"/>
    </source>
</evidence>
<keyword evidence="5 6" id="KW-0472">Membrane</keyword>
<evidence type="ECO:0000256" key="6">
    <source>
        <dbReference type="SAM" id="Phobius"/>
    </source>
</evidence>
<keyword evidence="3 6" id="KW-0812">Transmembrane</keyword>
<evidence type="ECO:0000256" key="5">
    <source>
        <dbReference type="ARBA" id="ARBA00023136"/>
    </source>
</evidence>
<keyword evidence="9" id="KW-1185">Reference proteome</keyword>
<dbReference type="GO" id="GO:0012505">
    <property type="term" value="C:endomembrane system"/>
    <property type="evidence" value="ECO:0007669"/>
    <property type="project" value="UniProtKB-SubCell"/>
</dbReference>
<protein>
    <submittedName>
        <fullName evidence="8">Tobamovirus multiplication protein 1-like isoform x1</fullName>
    </submittedName>
</protein>
<comment type="similarity">
    <text evidence="2">Belongs to the plant tobamovirus multiplication TOM1 protein family.</text>
</comment>
<dbReference type="Proteomes" id="UP001149090">
    <property type="component" value="Unassembled WGS sequence"/>
</dbReference>
<name>A0A9Q0R8Y8_ANAIG</name>
<dbReference type="EMBL" id="JAPDFW010000087">
    <property type="protein sequence ID" value="KAJ5071529.1"/>
    <property type="molecule type" value="Genomic_DNA"/>
</dbReference>
<feature type="transmembrane region" description="Helical" evidence="6">
    <location>
        <begin position="20"/>
        <end position="42"/>
    </location>
</feature>
<reference evidence="8" key="1">
    <citation type="submission" date="2022-10" db="EMBL/GenBank/DDBJ databases">
        <title>Novel sulphate-reducing endosymbionts in the free-living metamonad Anaeramoeba.</title>
        <authorList>
            <person name="Jerlstrom-Hultqvist J."/>
            <person name="Cepicka I."/>
            <person name="Gallot-Lavallee L."/>
            <person name="Salas-Leiva D."/>
            <person name="Curtis B.A."/>
            <person name="Zahonova K."/>
            <person name="Pipaliya S."/>
            <person name="Dacks J."/>
            <person name="Roger A.J."/>
        </authorList>
    </citation>
    <scope>NUCLEOTIDE SEQUENCE</scope>
    <source>
        <strain evidence="8">BMAN</strain>
    </source>
</reference>
<dbReference type="InterPro" id="IPR009457">
    <property type="entry name" value="THH1/TOM1/TOM3_dom"/>
</dbReference>
<gene>
    <name evidence="8" type="ORF">M0811_10161</name>
</gene>
<organism evidence="8 9">
    <name type="scientific">Anaeramoeba ignava</name>
    <name type="common">Anaerobic marine amoeba</name>
    <dbReference type="NCBI Taxonomy" id="1746090"/>
    <lineage>
        <taxon>Eukaryota</taxon>
        <taxon>Metamonada</taxon>
        <taxon>Anaeramoebidae</taxon>
        <taxon>Anaeramoeba</taxon>
    </lineage>
</organism>
<dbReference type="OrthoDB" id="19353at2759"/>
<dbReference type="InterPro" id="IPR040226">
    <property type="entry name" value="THH1/TOM1/TOM3"/>
</dbReference>
<feature type="transmembrane region" description="Helical" evidence="6">
    <location>
        <begin position="62"/>
        <end position="83"/>
    </location>
</feature>
<dbReference type="PANTHER" id="PTHR31142:SF3">
    <property type="entry name" value="THH1_TOM1_TOM3 DOMAIN-CONTAINING PROTEIN"/>
    <property type="match status" value="1"/>
</dbReference>
<comment type="subcellular location">
    <subcellularLocation>
        <location evidence="1">Endomembrane system</location>
        <topology evidence="1">Multi-pass membrane protein</topology>
    </subcellularLocation>
</comment>
<feature type="transmembrane region" description="Helical" evidence="6">
    <location>
        <begin position="103"/>
        <end position="126"/>
    </location>
</feature>
<proteinExistence type="inferred from homology"/>
<sequence length="193" mass="22267">MYHNISHGNVERIGLNKLRIPFIISNAILYIITFADCIVFLVDYYRNFTRGNHYKIYLSNVLLIAGVSLIASLGFLIYGFLLLKKLKKIVPFVPKNSIALMRIAFLTTIFSLCFLSRFIFFLYNPITKKDLPIGVFETFAYYIPEIIPSITQLCLMFPIAPQQYIIFTQFKSQNKQSDLFQDTSDSKSKSNSN</sequence>
<evidence type="ECO:0000256" key="1">
    <source>
        <dbReference type="ARBA" id="ARBA00004127"/>
    </source>
</evidence>
<dbReference type="AlphaFoldDB" id="A0A9Q0R8Y8"/>
<feature type="domain" description="THH1/TOM1/TOM3" evidence="7">
    <location>
        <begin position="13"/>
        <end position="163"/>
    </location>
</feature>
<dbReference type="PANTHER" id="PTHR31142">
    <property type="entry name" value="TOBAMOVIRUS MULTIPLICATION PROTEIN 1-LIKE ISOFORM X1"/>
    <property type="match status" value="1"/>
</dbReference>
<evidence type="ECO:0000313" key="9">
    <source>
        <dbReference type="Proteomes" id="UP001149090"/>
    </source>
</evidence>
<evidence type="ECO:0000256" key="4">
    <source>
        <dbReference type="ARBA" id="ARBA00022989"/>
    </source>
</evidence>